<dbReference type="Proteomes" id="UP000272942">
    <property type="component" value="Unassembled WGS sequence"/>
</dbReference>
<sequence>MEFHEILAIAQKRQREKDKEVKEIDHWAKLKRLERLHEFERTRQNHISEKPTALISKPPNRDDKETHSTSEKNASKSSGSFPPQGNNIRPTNALTKRSVQNASSNNGMATTKKLAKSVQNLEDKKHPVLPATTGDISKPQKQKKSSLSFAELLELAKRNETVETKKQAFDDLIPCKISSLYTKKDADSKNVDIDDVKPSRPLSAENLKPGHSRNPPSLRGSTTAESRKVSKTSQVKDSIKIPRTSSGTTKPSSSQSNARTVRNGTVGRVSMQEVNAKHSELRKRSDCETNKKPQVTKVSSVHQPIPTPQCSSRNSVPRSAIAIQLQSRAVNPVLPNGSANKRPAAPIQNTVSVKKSEQINPQKQRPPQTEVSNDSRTRCTSYIPASSDLKPKVKTPPRGPVVPSRESVRIPSNRPQSRPSPPATCRATGIAAQLGVSLSLPKRVDDSEPECDYSEDDYESDDSFIDDSDMVESKEYARVVRDIHKALHFDPRKYKEVNPWDDLRSMEANYREIEKEERRRNDTASHGENQPLHSAGSKLIKSPSVTAGRGRFKTAALTGQHKDTDHDLLRAKFALSLAKDRKKSTDNAYPRYHLSDCCKSAFKAEPSDRLSVQPPAEGINEY</sequence>
<feature type="compositionally biased region" description="Basic and acidic residues" evidence="3">
    <location>
        <begin position="59"/>
        <end position="74"/>
    </location>
</feature>
<evidence type="ECO:0000313" key="5">
    <source>
        <dbReference type="Proteomes" id="UP000272942"/>
    </source>
</evidence>
<keyword evidence="2" id="KW-0175">Coiled coil</keyword>
<proteinExistence type="inferred from homology"/>
<dbReference type="Pfam" id="PF08243">
    <property type="entry name" value="SPT2"/>
    <property type="match status" value="1"/>
</dbReference>
<name>A0A183A163_9TREM</name>
<dbReference type="WBParaSite" id="ECPE_0000069801-mRNA-1">
    <property type="protein sequence ID" value="ECPE_0000069801-mRNA-1"/>
    <property type="gene ID" value="ECPE_0000069801"/>
</dbReference>
<feature type="compositionally biased region" description="Basic and acidic residues" evidence="3">
    <location>
        <begin position="40"/>
        <end position="49"/>
    </location>
</feature>
<feature type="compositionally biased region" description="Basic and acidic residues" evidence="3">
    <location>
        <begin position="514"/>
        <end position="525"/>
    </location>
</feature>
<evidence type="ECO:0000256" key="2">
    <source>
        <dbReference type="ARBA" id="ARBA00023054"/>
    </source>
</evidence>
<feature type="compositionally biased region" description="Low complexity" evidence="3">
    <location>
        <begin position="244"/>
        <end position="256"/>
    </location>
</feature>
<dbReference type="OrthoDB" id="6259853at2759"/>
<gene>
    <name evidence="4" type="ORF">ECPE_LOCUS698</name>
</gene>
<reference evidence="4 5" key="2">
    <citation type="submission" date="2018-11" db="EMBL/GenBank/DDBJ databases">
        <authorList>
            <consortium name="Pathogen Informatics"/>
        </authorList>
    </citation>
    <scope>NUCLEOTIDE SEQUENCE [LARGE SCALE GENOMIC DNA]</scope>
    <source>
        <strain evidence="4 5">Egypt</strain>
    </source>
</reference>
<feature type="compositionally biased region" description="Polar residues" evidence="3">
    <location>
        <begin position="347"/>
        <end position="384"/>
    </location>
</feature>
<dbReference type="AlphaFoldDB" id="A0A183A163"/>
<feature type="compositionally biased region" description="Acidic residues" evidence="3">
    <location>
        <begin position="447"/>
        <end position="465"/>
    </location>
</feature>
<evidence type="ECO:0000313" key="4">
    <source>
        <dbReference type="EMBL" id="VDP27300.1"/>
    </source>
</evidence>
<protein>
    <submittedName>
        <fullName evidence="6">Protein SPT2 homolog</fullName>
    </submittedName>
</protein>
<organism evidence="6">
    <name type="scientific">Echinostoma caproni</name>
    <dbReference type="NCBI Taxonomy" id="27848"/>
    <lineage>
        <taxon>Eukaryota</taxon>
        <taxon>Metazoa</taxon>
        <taxon>Spiralia</taxon>
        <taxon>Lophotrochozoa</taxon>
        <taxon>Platyhelminthes</taxon>
        <taxon>Trematoda</taxon>
        <taxon>Digenea</taxon>
        <taxon>Plagiorchiida</taxon>
        <taxon>Echinostomata</taxon>
        <taxon>Echinostomatoidea</taxon>
        <taxon>Echinostomatidae</taxon>
        <taxon>Echinostoma</taxon>
    </lineage>
</organism>
<feature type="region of interest" description="Disordered" evidence="3">
    <location>
        <begin position="442"/>
        <end position="465"/>
    </location>
</feature>
<evidence type="ECO:0000256" key="1">
    <source>
        <dbReference type="ARBA" id="ARBA00006461"/>
    </source>
</evidence>
<dbReference type="InterPro" id="IPR013256">
    <property type="entry name" value="Chromatin_SPT2"/>
</dbReference>
<feature type="region of interest" description="Disordered" evidence="3">
    <location>
        <begin position="332"/>
        <end position="424"/>
    </location>
</feature>
<feature type="region of interest" description="Disordered" evidence="3">
    <location>
        <begin position="514"/>
        <end position="545"/>
    </location>
</feature>
<feature type="compositionally biased region" description="Polar residues" evidence="3">
    <location>
        <begin position="292"/>
        <end position="317"/>
    </location>
</feature>
<feature type="region of interest" description="Disordered" evidence="3">
    <location>
        <begin position="184"/>
        <end position="318"/>
    </location>
</feature>
<feature type="compositionally biased region" description="Basic and acidic residues" evidence="3">
    <location>
        <begin position="275"/>
        <end position="291"/>
    </location>
</feature>
<feature type="compositionally biased region" description="Basic and acidic residues" evidence="3">
    <location>
        <begin position="184"/>
        <end position="198"/>
    </location>
</feature>
<dbReference type="EMBL" id="UZAN01002764">
    <property type="protein sequence ID" value="VDP27300.1"/>
    <property type="molecule type" value="Genomic_DNA"/>
</dbReference>
<feature type="compositionally biased region" description="Polar residues" evidence="3">
    <location>
        <begin position="75"/>
        <end position="109"/>
    </location>
</feature>
<keyword evidence="5" id="KW-1185">Reference proteome</keyword>
<evidence type="ECO:0000313" key="6">
    <source>
        <dbReference type="WBParaSite" id="ECPE_0000069801-mRNA-1"/>
    </source>
</evidence>
<feature type="region of interest" description="Disordered" evidence="3">
    <location>
        <begin position="40"/>
        <end position="145"/>
    </location>
</feature>
<evidence type="ECO:0000256" key="3">
    <source>
        <dbReference type="SAM" id="MobiDB-lite"/>
    </source>
</evidence>
<reference evidence="6" key="1">
    <citation type="submission" date="2016-06" db="UniProtKB">
        <authorList>
            <consortium name="WormBaseParasite"/>
        </authorList>
    </citation>
    <scope>IDENTIFICATION</scope>
</reference>
<comment type="similarity">
    <text evidence="1">Belongs to the SPT2 family.</text>
</comment>
<accession>A0A183A163</accession>